<dbReference type="Gene3D" id="1.20.1250.20">
    <property type="entry name" value="MFS general substrate transporter like domains"/>
    <property type="match status" value="2"/>
</dbReference>
<dbReference type="Proteomes" id="UP000064201">
    <property type="component" value="Chromosome"/>
</dbReference>
<evidence type="ECO:0000313" key="8">
    <source>
        <dbReference type="EMBL" id="AKJ95614.1"/>
    </source>
</evidence>
<feature type="transmembrane region" description="Helical" evidence="6">
    <location>
        <begin position="117"/>
        <end position="141"/>
    </location>
</feature>
<dbReference type="InterPro" id="IPR020846">
    <property type="entry name" value="MFS_dom"/>
</dbReference>
<feature type="transmembrane region" description="Helical" evidence="6">
    <location>
        <begin position="153"/>
        <end position="177"/>
    </location>
</feature>
<dbReference type="GO" id="GO:0022857">
    <property type="term" value="F:transmembrane transporter activity"/>
    <property type="evidence" value="ECO:0007669"/>
    <property type="project" value="InterPro"/>
</dbReference>
<evidence type="ECO:0000256" key="6">
    <source>
        <dbReference type="SAM" id="Phobius"/>
    </source>
</evidence>
<accession>A0A0G3G5K5</accession>
<dbReference type="EMBL" id="CP011367">
    <property type="protein sequence ID" value="AKJ95614.1"/>
    <property type="molecule type" value="Genomic_DNA"/>
</dbReference>
<dbReference type="InterPro" id="IPR050495">
    <property type="entry name" value="ATG22/LtaA_families"/>
</dbReference>
<feature type="transmembrane region" description="Helical" evidence="6">
    <location>
        <begin position="60"/>
        <end position="81"/>
    </location>
</feature>
<feature type="transmembrane region" description="Helical" evidence="6">
    <location>
        <begin position="281"/>
        <end position="301"/>
    </location>
</feature>
<feature type="transmembrane region" description="Helical" evidence="6">
    <location>
        <begin position="93"/>
        <end position="111"/>
    </location>
</feature>
<dbReference type="SUPFAM" id="SSF103473">
    <property type="entry name" value="MFS general substrate transporter"/>
    <property type="match status" value="1"/>
</dbReference>
<evidence type="ECO:0000259" key="7">
    <source>
        <dbReference type="PROSITE" id="PS50850"/>
    </source>
</evidence>
<dbReference type="AlphaFoldDB" id="A0A0G3G5K5"/>
<dbReference type="GO" id="GO:0012505">
    <property type="term" value="C:endomembrane system"/>
    <property type="evidence" value="ECO:0007669"/>
    <property type="project" value="UniProtKB-SubCell"/>
</dbReference>
<dbReference type="PANTHER" id="PTHR23519:SF1">
    <property type="entry name" value="AUTOPHAGY-RELATED PROTEIN 22"/>
    <property type="match status" value="1"/>
</dbReference>
<organism evidence="8 9">
    <name type="scientific">Thioalkalivibrio versutus</name>
    <dbReference type="NCBI Taxonomy" id="106634"/>
    <lineage>
        <taxon>Bacteria</taxon>
        <taxon>Pseudomonadati</taxon>
        <taxon>Pseudomonadota</taxon>
        <taxon>Gammaproteobacteria</taxon>
        <taxon>Chromatiales</taxon>
        <taxon>Ectothiorhodospiraceae</taxon>
        <taxon>Thioalkalivibrio</taxon>
    </lineage>
</organism>
<reference evidence="8 9" key="1">
    <citation type="submission" date="2015-04" db="EMBL/GenBank/DDBJ databases">
        <title>Complete Sequence for the Genome of the Thioalkalivibrio versutus D301.</title>
        <authorList>
            <person name="Mu T."/>
            <person name="Zhou J."/>
            <person name="Xu X."/>
        </authorList>
    </citation>
    <scope>NUCLEOTIDE SEQUENCE [LARGE SCALE GENOMIC DNA]</scope>
    <source>
        <strain evidence="8 9">D301</strain>
    </source>
</reference>
<evidence type="ECO:0000256" key="4">
    <source>
        <dbReference type="ARBA" id="ARBA00022989"/>
    </source>
</evidence>
<protein>
    <submittedName>
        <fullName evidence="8">ABC transporter permease</fullName>
    </submittedName>
</protein>
<dbReference type="RefSeq" id="WP_047251499.1">
    <property type="nucleotide sequence ID" value="NZ_CP011367.1"/>
</dbReference>
<feature type="transmembrane region" description="Helical" evidence="6">
    <location>
        <begin position="313"/>
        <end position="335"/>
    </location>
</feature>
<evidence type="ECO:0000256" key="2">
    <source>
        <dbReference type="ARBA" id="ARBA00022448"/>
    </source>
</evidence>
<feature type="transmembrane region" description="Helical" evidence="6">
    <location>
        <begin position="414"/>
        <end position="435"/>
    </location>
</feature>
<dbReference type="KEGG" id="tvr:TVD_09700"/>
<evidence type="ECO:0000313" key="9">
    <source>
        <dbReference type="Proteomes" id="UP000064201"/>
    </source>
</evidence>
<feature type="domain" description="Major facilitator superfamily (MFS) profile" evidence="7">
    <location>
        <begin position="243"/>
        <end position="443"/>
    </location>
</feature>
<keyword evidence="5 6" id="KW-0472">Membrane</keyword>
<keyword evidence="4 6" id="KW-1133">Transmembrane helix</keyword>
<evidence type="ECO:0000256" key="1">
    <source>
        <dbReference type="ARBA" id="ARBA00004127"/>
    </source>
</evidence>
<keyword evidence="3 6" id="KW-0812">Transmembrane</keyword>
<proteinExistence type="predicted"/>
<evidence type="ECO:0000256" key="5">
    <source>
        <dbReference type="ARBA" id="ARBA00023136"/>
    </source>
</evidence>
<name>A0A0G3G5K5_9GAMM</name>
<dbReference type="Pfam" id="PF11700">
    <property type="entry name" value="ATG22"/>
    <property type="match status" value="1"/>
</dbReference>
<keyword evidence="2" id="KW-0813">Transport</keyword>
<dbReference type="OrthoDB" id="9768783at2"/>
<dbReference type="PATRIC" id="fig|106634.4.peg.1987"/>
<dbReference type="PROSITE" id="PS50850">
    <property type="entry name" value="MFS"/>
    <property type="match status" value="1"/>
</dbReference>
<sequence>MPLIRRHPENAPAPRREIFGWAMFDFANQAYTLLIITVIFGDLFTRVIVGDAPDYRLGNLLWSVALAVSYAMVIVAAPFAGAIMDATASRKRFLAASWVLTIITTALLYFVEPGLVFFGMALIIASNFGYAIGESFIASFLPDLGPPEKLGWISGLGWGLGYIGGLVATAFALGLLGEVSAENFERIRWVGPFAAAFFLVSALPTFLFLKERGTRRRMARNVQLGLGWKRVKASLVTLGERRDLRALFVSIFFVMAGIYIIIAFTFIYGAQVIQWDEPTRVLMFVVTQITAVIGAVGFGFLQDRAGPVRIYRITLVLWALAVLAIFATPTIAQWLSVLLGRPVEAQMVFLGVGILAGLCLGSAQSAGRALVALMVPAREAGRWFGFWGLASKAAAIFGLLGIGLLQVWLGLENAILFCLFLFLAGLLASIPIRLADRRRTEPV</sequence>
<feature type="transmembrane region" description="Helical" evidence="6">
    <location>
        <begin position="383"/>
        <end position="408"/>
    </location>
</feature>
<feature type="transmembrane region" description="Helical" evidence="6">
    <location>
        <begin position="189"/>
        <end position="209"/>
    </location>
</feature>
<feature type="transmembrane region" description="Helical" evidence="6">
    <location>
        <begin position="246"/>
        <end position="269"/>
    </location>
</feature>
<comment type="subcellular location">
    <subcellularLocation>
        <location evidence="1">Endomembrane system</location>
        <topology evidence="1">Multi-pass membrane protein</topology>
    </subcellularLocation>
</comment>
<evidence type="ECO:0000256" key="3">
    <source>
        <dbReference type="ARBA" id="ARBA00022692"/>
    </source>
</evidence>
<gene>
    <name evidence="8" type="ORF">TVD_09700</name>
</gene>
<dbReference type="InterPro" id="IPR036259">
    <property type="entry name" value="MFS_trans_sf"/>
</dbReference>
<dbReference type="STRING" id="106634.TVD_09700"/>
<dbReference type="PANTHER" id="PTHR23519">
    <property type="entry name" value="AUTOPHAGY-RELATED PROTEIN 22"/>
    <property type="match status" value="1"/>
</dbReference>
<feature type="transmembrane region" description="Helical" evidence="6">
    <location>
        <begin position="347"/>
        <end position="371"/>
    </location>
</feature>
<dbReference type="InterPro" id="IPR024671">
    <property type="entry name" value="Atg22-like"/>
</dbReference>
<keyword evidence="9" id="KW-1185">Reference proteome</keyword>